<feature type="binding site" description="axial binding residue" evidence="9">
    <location>
        <position position="129"/>
    </location>
    <ligand>
        <name>heme</name>
        <dbReference type="ChEBI" id="CHEBI:30413"/>
    </ligand>
    <ligandPart>
        <name>Fe</name>
        <dbReference type="ChEBI" id="CHEBI:18248"/>
    </ligandPart>
</feature>
<name>A0A4Z0A481_9AGAM</name>
<keyword evidence="4 9" id="KW-0349">Heme</keyword>
<keyword evidence="5 9" id="KW-0479">Metal-binding</keyword>
<accession>A0A4Z0A481</accession>
<reference evidence="11 12" key="1">
    <citation type="submission" date="2019-02" db="EMBL/GenBank/DDBJ databases">
        <title>Genome sequencing of the rare red list fungi Hericium alpestre (H. flagellum).</title>
        <authorList>
            <person name="Buettner E."/>
            <person name="Kellner H."/>
        </authorList>
    </citation>
    <scope>NUCLEOTIDE SEQUENCE [LARGE SCALE GENOMIC DNA]</scope>
    <source>
        <strain evidence="11 12">DSM 108284</strain>
    </source>
</reference>
<evidence type="ECO:0000256" key="10">
    <source>
        <dbReference type="RuleBase" id="RU000461"/>
    </source>
</evidence>
<keyword evidence="8 10" id="KW-0503">Monooxygenase</keyword>
<keyword evidence="12" id="KW-1185">Reference proteome</keyword>
<dbReference type="InterPro" id="IPR001128">
    <property type="entry name" value="Cyt_P450"/>
</dbReference>
<evidence type="ECO:0000256" key="2">
    <source>
        <dbReference type="ARBA" id="ARBA00005179"/>
    </source>
</evidence>
<organism evidence="11 12">
    <name type="scientific">Hericium alpestre</name>
    <dbReference type="NCBI Taxonomy" id="135208"/>
    <lineage>
        <taxon>Eukaryota</taxon>
        <taxon>Fungi</taxon>
        <taxon>Dikarya</taxon>
        <taxon>Basidiomycota</taxon>
        <taxon>Agaricomycotina</taxon>
        <taxon>Agaricomycetes</taxon>
        <taxon>Russulales</taxon>
        <taxon>Hericiaceae</taxon>
        <taxon>Hericium</taxon>
    </lineage>
</organism>
<evidence type="ECO:0000256" key="6">
    <source>
        <dbReference type="ARBA" id="ARBA00023002"/>
    </source>
</evidence>
<proteinExistence type="inferred from homology"/>
<gene>
    <name evidence="11" type="ORF">EWM64_g2966</name>
</gene>
<dbReference type="PANTHER" id="PTHR46300:SF7">
    <property type="entry name" value="P450, PUTATIVE (EUROFUNG)-RELATED"/>
    <property type="match status" value="1"/>
</dbReference>
<comment type="caution">
    <text evidence="11">The sequence shown here is derived from an EMBL/GenBank/DDBJ whole genome shotgun (WGS) entry which is preliminary data.</text>
</comment>
<dbReference type="EMBL" id="SFCI01000256">
    <property type="protein sequence ID" value="TFY81051.1"/>
    <property type="molecule type" value="Genomic_DNA"/>
</dbReference>
<comment type="pathway">
    <text evidence="2">Secondary metabolite biosynthesis.</text>
</comment>
<dbReference type="AlphaFoldDB" id="A0A4Z0A481"/>
<evidence type="ECO:0000256" key="9">
    <source>
        <dbReference type="PIRSR" id="PIRSR602401-1"/>
    </source>
</evidence>
<sequence>MTALLALVLHPEIQRRAQTEIDRVVGRSRLPAFGDRASLPYVGAIVRECLRWHHAAPLSATREVVEDDVYDGMFIPKGAHIFPNLWAITHDARIYADPHDFNPERFLMKDGTLNSDESKTTFGYGRRICIGQHLADANVWIIVANFLAIYEISKAKDVDGNEIPIDASFSSGFISHPAPFKCSIRPRDSEAETLIQSLRNSSA</sequence>
<evidence type="ECO:0000313" key="12">
    <source>
        <dbReference type="Proteomes" id="UP000298061"/>
    </source>
</evidence>
<dbReference type="GO" id="GO:0020037">
    <property type="term" value="F:heme binding"/>
    <property type="evidence" value="ECO:0007669"/>
    <property type="project" value="InterPro"/>
</dbReference>
<dbReference type="Proteomes" id="UP000298061">
    <property type="component" value="Unassembled WGS sequence"/>
</dbReference>
<dbReference type="STRING" id="135208.A0A4Z0A481"/>
<dbReference type="InterPro" id="IPR050364">
    <property type="entry name" value="Cytochrome_P450_fung"/>
</dbReference>
<dbReference type="InterPro" id="IPR002401">
    <property type="entry name" value="Cyt_P450_E_grp-I"/>
</dbReference>
<dbReference type="PANTHER" id="PTHR46300">
    <property type="entry name" value="P450, PUTATIVE (EUROFUNG)-RELATED-RELATED"/>
    <property type="match status" value="1"/>
</dbReference>
<evidence type="ECO:0000313" key="11">
    <source>
        <dbReference type="EMBL" id="TFY81051.1"/>
    </source>
</evidence>
<evidence type="ECO:0000256" key="8">
    <source>
        <dbReference type="ARBA" id="ARBA00023033"/>
    </source>
</evidence>
<dbReference type="OrthoDB" id="2789670at2759"/>
<evidence type="ECO:0000256" key="3">
    <source>
        <dbReference type="ARBA" id="ARBA00010617"/>
    </source>
</evidence>
<dbReference type="Pfam" id="PF00067">
    <property type="entry name" value="p450"/>
    <property type="match status" value="1"/>
</dbReference>
<keyword evidence="6 10" id="KW-0560">Oxidoreductase</keyword>
<dbReference type="GO" id="GO:0005506">
    <property type="term" value="F:iron ion binding"/>
    <property type="evidence" value="ECO:0007669"/>
    <property type="project" value="InterPro"/>
</dbReference>
<dbReference type="PROSITE" id="PS00086">
    <property type="entry name" value="CYTOCHROME_P450"/>
    <property type="match status" value="1"/>
</dbReference>
<comment type="similarity">
    <text evidence="3 10">Belongs to the cytochrome P450 family.</text>
</comment>
<dbReference type="Gene3D" id="1.10.630.10">
    <property type="entry name" value="Cytochrome P450"/>
    <property type="match status" value="1"/>
</dbReference>
<evidence type="ECO:0000256" key="7">
    <source>
        <dbReference type="ARBA" id="ARBA00023004"/>
    </source>
</evidence>
<keyword evidence="7 9" id="KW-0408">Iron</keyword>
<protein>
    <recommendedName>
        <fullName evidence="13">Cytochrome P450</fullName>
    </recommendedName>
</protein>
<comment type="cofactor">
    <cofactor evidence="1 9">
        <name>heme</name>
        <dbReference type="ChEBI" id="CHEBI:30413"/>
    </cofactor>
</comment>
<dbReference type="InterPro" id="IPR017972">
    <property type="entry name" value="Cyt_P450_CS"/>
</dbReference>
<dbReference type="SUPFAM" id="SSF48264">
    <property type="entry name" value="Cytochrome P450"/>
    <property type="match status" value="1"/>
</dbReference>
<evidence type="ECO:0000256" key="4">
    <source>
        <dbReference type="ARBA" id="ARBA00022617"/>
    </source>
</evidence>
<dbReference type="InterPro" id="IPR036396">
    <property type="entry name" value="Cyt_P450_sf"/>
</dbReference>
<evidence type="ECO:0000256" key="5">
    <source>
        <dbReference type="ARBA" id="ARBA00022723"/>
    </source>
</evidence>
<dbReference type="PRINTS" id="PR00463">
    <property type="entry name" value="EP450I"/>
</dbReference>
<evidence type="ECO:0008006" key="13">
    <source>
        <dbReference type="Google" id="ProtNLM"/>
    </source>
</evidence>
<dbReference type="GO" id="GO:0004497">
    <property type="term" value="F:monooxygenase activity"/>
    <property type="evidence" value="ECO:0007669"/>
    <property type="project" value="UniProtKB-KW"/>
</dbReference>
<dbReference type="GO" id="GO:0016705">
    <property type="term" value="F:oxidoreductase activity, acting on paired donors, with incorporation or reduction of molecular oxygen"/>
    <property type="evidence" value="ECO:0007669"/>
    <property type="project" value="InterPro"/>
</dbReference>
<dbReference type="PRINTS" id="PR00385">
    <property type="entry name" value="P450"/>
</dbReference>
<evidence type="ECO:0000256" key="1">
    <source>
        <dbReference type="ARBA" id="ARBA00001971"/>
    </source>
</evidence>